<dbReference type="Proteomes" id="UP000681720">
    <property type="component" value="Unassembled WGS sequence"/>
</dbReference>
<feature type="non-terminal residue" evidence="1">
    <location>
        <position position="1"/>
    </location>
</feature>
<evidence type="ECO:0000313" key="2">
    <source>
        <dbReference type="EMBL" id="CAF4764721.1"/>
    </source>
</evidence>
<dbReference type="Proteomes" id="UP000681967">
    <property type="component" value="Unassembled WGS sequence"/>
</dbReference>
<gene>
    <name evidence="1" type="ORF">BYL167_LOCUS38279</name>
    <name evidence="2" type="ORF">GIL414_LOCUS45699</name>
</gene>
<dbReference type="EMBL" id="CAJOBJ010141412">
    <property type="protein sequence ID" value="CAF4764721.1"/>
    <property type="molecule type" value="Genomic_DNA"/>
</dbReference>
<evidence type="ECO:0000313" key="3">
    <source>
        <dbReference type="Proteomes" id="UP000681967"/>
    </source>
</evidence>
<feature type="non-terminal residue" evidence="1">
    <location>
        <position position="67"/>
    </location>
</feature>
<protein>
    <submittedName>
        <fullName evidence="1">Uncharacterized protein</fullName>
    </submittedName>
</protein>
<sequence>RQRHNDGMPIISIGAQQPRQVAPGAVARLEYEAKILRNPFNKRNRQVLHENYGIQLPIIDKQQPQRS</sequence>
<proteinExistence type="predicted"/>
<evidence type="ECO:0000313" key="1">
    <source>
        <dbReference type="EMBL" id="CAF4554982.1"/>
    </source>
</evidence>
<name>A0A8S2YF07_9BILA</name>
<reference evidence="1" key="1">
    <citation type="submission" date="2021-02" db="EMBL/GenBank/DDBJ databases">
        <authorList>
            <person name="Nowell W R."/>
        </authorList>
    </citation>
    <scope>NUCLEOTIDE SEQUENCE</scope>
</reference>
<accession>A0A8S2YF07</accession>
<organism evidence="1 3">
    <name type="scientific">Rotaria magnacalcarata</name>
    <dbReference type="NCBI Taxonomy" id="392030"/>
    <lineage>
        <taxon>Eukaryota</taxon>
        <taxon>Metazoa</taxon>
        <taxon>Spiralia</taxon>
        <taxon>Gnathifera</taxon>
        <taxon>Rotifera</taxon>
        <taxon>Eurotatoria</taxon>
        <taxon>Bdelloidea</taxon>
        <taxon>Philodinida</taxon>
        <taxon>Philodinidae</taxon>
        <taxon>Rotaria</taxon>
    </lineage>
</organism>
<dbReference type="EMBL" id="CAJOBH010088913">
    <property type="protein sequence ID" value="CAF4554982.1"/>
    <property type="molecule type" value="Genomic_DNA"/>
</dbReference>
<dbReference type="AlphaFoldDB" id="A0A8S2YF07"/>
<comment type="caution">
    <text evidence="1">The sequence shown here is derived from an EMBL/GenBank/DDBJ whole genome shotgun (WGS) entry which is preliminary data.</text>
</comment>